<dbReference type="EMBL" id="JARK01001341">
    <property type="protein sequence ID" value="EYC29822.1"/>
    <property type="molecule type" value="Genomic_DNA"/>
</dbReference>
<evidence type="ECO:0000313" key="2">
    <source>
        <dbReference type="Proteomes" id="UP000024635"/>
    </source>
</evidence>
<keyword evidence="2" id="KW-1185">Reference proteome</keyword>
<comment type="caution">
    <text evidence="1">The sequence shown here is derived from an EMBL/GenBank/DDBJ whole genome shotgun (WGS) entry which is preliminary data.</text>
</comment>
<dbReference type="AlphaFoldDB" id="A0A016VRY6"/>
<organism evidence="1 2">
    <name type="scientific">Ancylostoma ceylanicum</name>
    <dbReference type="NCBI Taxonomy" id="53326"/>
    <lineage>
        <taxon>Eukaryota</taxon>
        <taxon>Metazoa</taxon>
        <taxon>Ecdysozoa</taxon>
        <taxon>Nematoda</taxon>
        <taxon>Chromadorea</taxon>
        <taxon>Rhabditida</taxon>
        <taxon>Rhabditina</taxon>
        <taxon>Rhabditomorpha</taxon>
        <taxon>Strongyloidea</taxon>
        <taxon>Ancylostomatidae</taxon>
        <taxon>Ancylostomatinae</taxon>
        <taxon>Ancylostoma</taxon>
    </lineage>
</organism>
<reference evidence="2" key="1">
    <citation type="journal article" date="2015" name="Nat. Genet.">
        <title>The genome and transcriptome of the zoonotic hookworm Ancylostoma ceylanicum identify infection-specific gene families.</title>
        <authorList>
            <person name="Schwarz E.M."/>
            <person name="Hu Y."/>
            <person name="Antoshechkin I."/>
            <person name="Miller M.M."/>
            <person name="Sternberg P.W."/>
            <person name="Aroian R.V."/>
        </authorList>
    </citation>
    <scope>NUCLEOTIDE SEQUENCE</scope>
    <source>
        <strain evidence="2">HY135</strain>
    </source>
</reference>
<evidence type="ECO:0000313" key="1">
    <source>
        <dbReference type="EMBL" id="EYC29822.1"/>
    </source>
</evidence>
<sequence>MKQTAIKRWKNEKELEQSNKNKFFSLNSNEAPEINNETKFRNSGASLREKLPQSTFQVPFTSASCTICQLWVLSGTKITKATELRKKNSSKNRRVEIPPITI</sequence>
<proteinExistence type="predicted"/>
<accession>A0A016VRY6</accession>
<gene>
    <name evidence="1" type="primary">Acey_s0005.g2279</name>
    <name evidence="1" type="ORF">Y032_0005g2279</name>
</gene>
<protein>
    <submittedName>
        <fullName evidence="1">Uncharacterized protein</fullName>
    </submittedName>
</protein>
<name>A0A016VRY6_9BILA</name>
<dbReference type="Proteomes" id="UP000024635">
    <property type="component" value="Unassembled WGS sequence"/>
</dbReference>